<keyword evidence="12" id="KW-1185">Reference proteome</keyword>
<proteinExistence type="predicted"/>
<evidence type="ECO:0000256" key="5">
    <source>
        <dbReference type="SAM" id="Coils"/>
    </source>
</evidence>
<dbReference type="RefSeq" id="WP_136896055.1">
    <property type="nucleotide sequence ID" value="NZ_SWJE01000008.1"/>
</dbReference>
<evidence type="ECO:0000256" key="6">
    <source>
        <dbReference type="SAM" id="MobiDB-lite"/>
    </source>
</evidence>
<dbReference type="InterPro" id="IPR058625">
    <property type="entry name" value="MdtA-like_BSH"/>
</dbReference>
<sequence>MSTSRTQTEPAFTPAGVARSPAVSLVEPSQPEPSAKAPPNRRVLIIAALFAMAAIGAGGRMWWKSHYFVETDDAYVAGHVHPVSTRIAGVVSAVLIKDNQTVRKGDVIAELDPADQRVKVEQIEAQIGTAEQQVIQADARIAQARAQANGATAQVAQSAAELQRARQDADRYGQLYSTQMKAVSKSEFDAANAKLASATADLSARRDSVSAAQAQIGAEQASRDVIKAQIQVLKAQLKEAQQQLAYNRIVAPVSGRIGKRTIEVGMRVEPGQQLAAIVQEDVWVVANFKETQLEGLRSGQQVEVKVDTMPDKPLIGRIDSFAPGSGAQFALLPPDNATGNFTKIVQRIPVKIVLRPEDIAALDGRLVPGMSALAEVKLSQPEHAKSAS</sequence>
<reference evidence="11 12" key="1">
    <citation type="submission" date="2019-04" db="EMBL/GenBank/DDBJ databases">
        <title>Trinickia sp. 7GSK02, isolated from subtropical forest soil.</title>
        <authorList>
            <person name="Gao Z.-H."/>
            <person name="Qiu L.-H."/>
        </authorList>
    </citation>
    <scope>NUCLEOTIDE SEQUENCE [LARGE SCALE GENOMIC DNA]</scope>
    <source>
        <strain evidence="11 12">7GSK02</strain>
    </source>
</reference>
<dbReference type="Pfam" id="PF25954">
    <property type="entry name" value="Beta-barrel_RND_2"/>
    <property type="match status" value="1"/>
</dbReference>
<dbReference type="InterPro" id="IPR058792">
    <property type="entry name" value="Beta-barrel_RND_2"/>
</dbReference>
<dbReference type="Gene3D" id="2.40.50.100">
    <property type="match status" value="1"/>
</dbReference>
<keyword evidence="2 7" id="KW-0812">Transmembrane</keyword>
<dbReference type="PANTHER" id="PTHR30386:SF26">
    <property type="entry name" value="TRANSPORT PROTEIN COMB"/>
    <property type="match status" value="1"/>
</dbReference>
<evidence type="ECO:0000313" key="12">
    <source>
        <dbReference type="Proteomes" id="UP000305539"/>
    </source>
</evidence>
<evidence type="ECO:0000313" key="11">
    <source>
        <dbReference type="EMBL" id="TKC87791.1"/>
    </source>
</evidence>
<dbReference type="Gene3D" id="1.10.287.470">
    <property type="entry name" value="Helix hairpin bin"/>
    <property type="match status" value="2"/>
</dbReference>
<feature type="region of interest" description="Disordered" evidence="6">
    <location>
        <begin position="1"/>
        <end position="38"/>
    </location>
</feature>
<dbReference type="SUPFAM" id="SSF111369">
    <property type="entry name" value="HlyD-like secretion proteins"/>
    <property type="match status" value="2"/>
</dbReference>
<dbReference type="PANTHER" id="PTHR30386">
    <property type="entry name" value="MEMBRANE FUSION SUBUNIT OF EMRAB-TOLC MULTIDRUG EFFLUX PUMP"/>
    <property type="match status" value="1"/>
</dbReference>
<evidence type="ECO:0000256" key="7">
    <source>
        <dbReference type="SAM" id="Phobius"/>
    </source>
</evidence>
<dbReference type="GO" id="GO:0016020">
    <property type="term" value="C:membrane"/>
    <property type="evidence" value="ECO:0007669"/>
    <property type="project" value="UniProtKB-SubCell"/>
</dbReference>
<feature type="domain" description="Multidrug resistance protein MdtA-like barrel-sandwich hybrid" evidence="9">
    <location>
        <begin position="83"/>
        <end position="278"/>
    </location>
</feature>
<evidence type="ECO:0000259" key="8">
    <source>
        <dbReference type="Pfam" id="PF25876"/>
    </source>
</evidence>
<comment type="caution">
    <text evidence="11">The sequence shown here is derived from an EMBL/GenBank/DDBJ whole genome shotgun (WGS) entry which is preliminary data.</text>
</comment>
<keyword evidence="3 7" id="KW-1133">Transmembrane helix</keyword>
<organism evidence="11 12">
    <name type="scientific">Trinickia terrae</name>
    <dbReference type="NCBI Taxonomy" id="2571161"/>
    <lineage>
        <taxon>Bacteria</taxon>
        <taxon>Pseudomonadati</taxon>
        <taxon>Pseudomonadota</taxon>
        <taxon>Betaproteobacteria</taxon>
        <taxon>Burkholderiales</taxon>
        <taxon>Burkholderiaceae</taxon>
        <taxon>Trinickia</taxon>
    </lineage>
</organism>
<feature type="transmembrane region" description="Helical" evidence="7">
    <location>
        <begin position="43"/>
        <end position="63"/>
    </location>
</feature>
<dbReference type="OrthoDB" id="9811754at2"/>
<dbReference type="EMBL" id="SWJE01000008">
    <property type="protein sequence ID" value="TKC87791.1"/>
    <property type="molecule type" value="Genomic_DNA"/>
</dbReference>
<evidence type="ECO:0000256" key="2">
    <source>
        <dbReference type="ARBA" id="ARBA00022692"/>
    </source>
</evidence>
<keyword evidence="5" id="KW-0175">Coiled coil</keyword>
<protein>
    <submittedName>
        <fullName evidence="11">HlyD family secretion protein</fullName>
    </submittedName>
</protein>
<feature type="domain" description="Multidrug resistance protein MdtA-like alpha-helical hairpin" evidence="8">
    <location>
        <begin position="149"/>
        <end position="215"/>
    </location>
</feature>
<dbReference type="Gene3D" id="2.40.30.170">
    <property type="match status" value="1"/>
</dbReference>
<accession>A0A4U1I3G9</accession>
<evidence type="ECO:0000256" key="1">
    <source>
        <dbReference type="ARBA" id="ARBA00004167"/>
    </source>
</evidence>
<comment type="subcellular location">
    <subcellularLocation>
        <location evidence="1">Membrane</location>
        <topology evidence="1">Single-pass membrane protein</topology>
    </subcellularLocation>
</comment>
<dbReference type="Proteomes" id="UP000305539">
    <property type="component" value="Unassembled WGS sequence"/>
</dbReference>
<dbReference type="Pfam" id="PF25917">
    <property type="entry name" value="BSH_RND"/>
    <property type="match status" value="1"/>
</dbReference>
<feature type="domain" description="CusB-like beta-barrel" evidence="10">
    <location>
        <begin position="282"/>
        <end position="324"/>
    </location>
</feature>
<dbReference type="Pfam" id="PF25876">
    <property type="entry name" value="HH_MFP_RND"/>
    <property type="match status" value="1"/>
</dbReference>
<dbReference type="AlphaFoldDB" id="A0A4U1I3G9"/>
<evidence type="ECO:0000259" key="10">
    <source>
        <dbReference type="Pfam" id="PF25954"/>
    </source>
</evidence>
<keyword evidence="4 7" id="KW-0472">Membrane</keyword>
<feature type="compositionally biased region" description="Polar residues" evidence="6">
    <location>
        <begin position="1"/>
        <end position="10"/>
    </location>
</feature>
<evidence type="ECO:0000256" key="4">
    <source>
        <dbReference type="ARBA" id="ARBA00023136"/>
    </source>
</evidence>
<evidence type="ECO:0000259" key="9">
    <source>
        <dbReference type="Pfam" id="PF25917"/>
    </source>
</evidence>
<gene>
    <name evidence="11" type="ORF">FAZ69_16050</name>
</gene>
<feature type="coiled-coil region" evidence="5">
    <location>
        <begin position="120"/>
        <end position="168"/>
    </location>
</feature>
<dbReference type="InterPro" id="IPR050739">
    <property type="entry name" value="MFP"/>
</dbReference>
<name>A0A4U1I3G9_9BURK</name>
<dbReference type="PRINTS" id="PR01490">
    <property type="entry name" value="RTXTOXIND"/>
</dbReference>
<evidence type="ECO:0000256" key="3">
    <source>
        <dbReference type="ARBA" id="ARBA00022989"/>
    </source>
</evidence>
<dbReference type="InterPro" id="IPR058624">
    <property type="entry name" value="MdtA-like_HH"/>
</dbReference>